<dbReference type="KEGG" id="tml:GSTUM_00001782001"/>
<organism evidence="3 4">
    <name type="scientific">Tuber melanosporum (strain Mel28)</name>
    <name type="common">Perigord black truffle</name>
    <dbReference type="NCBI Taxonomy" id="656061"/>
    <lineage>
        <taxon>Eukaryota</taxon>
        <taxon>Fungi</taxon>
        <taxon>Dikarya</taxon>
        <taxon>Ascomycota</taxon>
        <taxon>Pezizomycotina</taxon>
        <taxon>Pezizomycetes</taxon>
        <taxon>Pezizales</taxon>
        <taxon>Tuberaceae</taxon>
        <taxon>Tuber</taxon>
    </lineage>
</organism>
<keyword evidence="2" id="KW-0812">Transmembrane</keyword>
<feature type="compositionally biased region" description="Basic and acidic residues" evidence="1">
    <location>
        <begin position="1"/>
        <end position="15"/>
    </location>
</feature>
<keyword evidence="2" id="KW-0472">Membrane</keyword>
<evidence type="ECO:0000256" key="2">
    <source>
        <dbReference type="SAM" id="Phobius"/>
    </source>
</evidence>
<feature type="compositionally biased region" description="Basic and acidic residues" evidence="1">
    <location>
        <begin position="185"/>
        <end position="205"/>
    </location>
</feature>
<feature type="region of interest" description="Disordered" evidence="1">
    <location>
        <begin position="125"/>
        <end position="388"/>
    </location>
</feature>
<dbReference type="AlphaFoldDB" id="D5G658"/>
<feature type="compositionally biased region" description="Basic and acidic residues" evidence="1">
    <location>
        <begin position="476"/>
        <end position="485"/>
    </location>
</feature>
<feature type="compositionally biased region" description="Basic and acidic residues" evidence="1">
    <location>
        <begin position="137"/>
        <end position="157"/>
    </location>
</feature>
<keyword evidence="4" id="KW-1185">Reference proteome</keyword>
<reference evidence="3 4" key="1">
    <citation type="journal article" date="2010" name="Nature">
        <title>Perigord black truffle genome uncovers evolutionary origins and mechanisms of symbiosis.</title>
        <authorList>
            <person name="Martin F."/>
            <person name="Kohler A."/>
            <person name="Murat C."/>
            <person name="Balestrini R."/>
            <person name="Coutinho P.M."/>
            <person name="Jaillon O."/>
            <person name="Montanini B."/>
            <person name="Morin E."/>
            <person name="Noel B."/>
            <person name="Percudani R."/>
            <person name="Porcel B."/>
            <person name="Rubini A."/>
            <person name="Amicucci A."/>
            <person name="Amselem J."/>
            <person name="Anthouard V."/>
            <person name="Arcioni S."/>
            <person name="Artiguenave F."/>
            <person name="Aury J.M."/>
            <person name="Ballario P."/>
            <person name="Bolchi A."/>
            <person name="Brenna A."/>
            <person name="Brun A."/>
            <person name="Buee M."/>
            <person name="Cantarel B."/>
            <person name="Chevalier G."/>
            <person name="Couloux A."/>
            <person name="Da Silva C."/>
            <person name="Denoeud F."/>
            <person name="Duplessis S."/>
            <person name="Ghignone S."/>
            <person name="Hilselberger B."/>
            <person name="Iotti M."/>
            <person name="Marcais B."/>
            <person name="Mello A."/>
            <person name="Miranda M."/>
            <person name="Pacioni G."/>
            <person name="Quesneville H."/>
            <person name="Riccioni C."/>
            <person name="Ruotolo R."/>
            <person name="Splivallo R."/>
            <person name="Stocchi V."/>
            <person name="Tisserant E."/>
            <person name="Viscomi A.R."/>
            <person name="Zambonelli A."/>
            <person name="Zampieri E."/>
            <person name="Henrissat B."/>
            <person name="Lebrun M.H."/>
            <person name="Paolocci F."/>
            <person name="Bonfante P."/>
            <person name="Ottonello S."/>
            <person name="Wincker P."/>
        </authorList>
    </citation>
    <scope>NUCLEOTIDE SEQUENCE [LARGE SCALE GENOMIC DNA]</scope>
    <source>
        <strain evidence="3 4">Mel28</strain>
    </source>
</reference>
<feature type="compositionally biased region" description="Basic and acidic residues" evidence="1">
    <location>
        <begin position="216"/>
        <end position="230"/>
    </location>
</feature>
<feature type="compositionally biased region" description="Basic and acidic residues" evidence="1">
    <location>
        <begin position="63"/>
        <end position="72"/>
    </location>
</feature>
<protein>
    <submittedName>
        <fullName evidence="3">(Perigord truffle) hypothetical protein</fullName>
    </submittedName>
</protein>
<evidence type="ECO:0000313" key="4">
    <source>
        <dbReference type="Proteomes" id="UP000006911"/>
    </source>
</evidence>
<dbReference type="HOGENOM" id="CLU_353433_0_0_1"/>
<feature type="compositionally biased region" description="Polar residues" evidence="1">
    <location>
        <begin position="332"/>
        <end position="341"/>
    </location>
</feature>
<feature type="transmembrane region" description="Helical" evidence="2">
    <location>
        <begin position="740"/>
        <end position="759"/>
    </location>
</feature>
<evidence type="ECO:0000256" key="1">
    <source>
        <dbReference type="SAM" id="MobiDB-lite"/>
    </source>
</evidence>
<feature type="compositionally biased region" description="Polar residues" evidence="1">
    <location>
        <begin position="714"/>
        <end position="723"/>
    </location>
</feature>
<gene>
    <name evidence="3" type="ORF">GSTUM_00001782001</name>
</gene>
<feature type="compositionally biased region" description="Polar residues" evidence="1">
    <location>
        <begin position="369"/>
        <end position="385"/>
    </location>
</feature>
<dbReference type="Proteomes" id="UP000006911">
    <property type="component" value="Unassembled WGS sequence"/>
</dbReference>
<dbReference type="GeneID" id="9187680"/>
<accession>D5G658</accession>
<feature type="compositionally biased region" description="Basic residues" evidence="1">
    <location>
        <begin position="543"/>
        <end position="553"/>
    </location>
</feature>
<feature type="compositionally biased region" description="Basic and acidic residues" evidence="1">
    <location>
        <begin position="250"/>
        <end position="265"/>
    </location>
</feature>
<feature type="compositionally biased region" description="Basic and acidic residues" evidence="1">
    <location>
        <begin position="665"/>
        <end position="684"/>
    </location>
</feature>
<evidence type="ECO:0000313" key="3">
    <source>
        <dbReference type="EMBL" id="CAZ80001.1"/>
    </source>
</evidence>
<sequence>MDSNEEEGRGERESNFSKPPLPSSTVQPPREISHPWVAVPEPYRDRFGRDGDGDGSEGGGSGDRARSKEMGEKGPAGRATDTTGTKGILGAAAGLWSGDIGVNVGGMGSPLIPEAKERTTVELQPEEIGGVGIGTSAERDGAIRDSGVSDKNGREAEAVEAEGGVEGPTETGEILEYSGGVKGAPKADEGEAKLSARVLDREHNTRGRYSALSPRHLPEIKETSPSDMAREASSTDLKSIDIGHNGGATEGHDRAINSKQHDKPPAKRVSFAPEPSESSSREGSTGPQDKELEKIPDVSAEPGYNLERSKGHDIPTDDKRHGQPTGIKFQLAQKSGENSGTKELWKVSDNLGESGSIKDQDRTIHEKQNQPVGKSPSPTQKSRLNPETEELEKIADVVGEFGYNIGITEGHDRAIDNRNHDKPASNNAHAPGGLASENQLPYVGVESTSKPPELGNITIESGEFRYNVGGQSSFDPGRHKTHGADARGLGAGAETSECQRSDDTSGKTPAANGTAESRELGNFTIETGDFGYNVGGLPSSHPDRHRTHRRRPSRPFQGGDGTRPEVEELGRITMKSGEFRYPSSHPDRHRRYSHGDLQDQADQKTSKSRWLDQTKPRNSEFGSSIGGLEHRQRGKEEENPTASGSMHRNEQPANRDPSRTSSIRDSVRHGHPDKGDNCFTHTKETQQQPLLSVCSPGGTTTAEVIAPENPSTPPGQQSQTITTHPHPKEVRSREGGMRRILVWGVLGVGVIIALGFAALRGGFKHPVIGFGLGEGVGWSDKLAGWLFKEGKKGPS</sequence>
<feature type="compositionally biased region" description="Low complexity" evidence="1">
    <location>
        <begin position="273"/>
        <end position="287"/>
    </location>
</feature>
<dbReference type="EMBL" id="FN430007">
    <property type="protein sequence ID" value="CAZ80001.1"/>
    <property type="molecule type" value="Genomic_DNA"/>
</dbReference>
<feature type="region of interest" description="Disordered" evidence="1">
    <location>
        <begin position="1"/>
        <end position="85"/>
    </location>
</feature>
<feature type="compositionally biased region" description="Basic and acidic residues" evidence="1">
    <location>
        <begin position="356"/>
        <end position="368"/>
    </location>
</feature>
<keyword evidence="2" id="KW-1133">Transmembrane helix</keyword>
<feature type="region of interest" description="Disordered" evidence="1">
    <location>
        <begin position="412"/>
        <end position="456"/>
    </location>
</feature>
<feature type="compositionally biased region" description="Basic and acidic residues" evidence="1">
    <location>
        <begin position="628"/>
        <end position="638"/>
    </location>
</feature>
<dbReference type="RefSeq" id="XP_002835844.1">
    <property type="nucleotide sequence ID" value="XM_002835798.1"/>
</dbReference>
<name>D5G658_TUBMM</name>
<feature type="compositionally biased region" description="Basic and acidic residues" evidence="1">
    <location>
        <begin position="307"/>
        <end position="321"/>
    </location>
</feature>
<proteinExistence type="predicted"/>
<dbReference type="InParanoid" id="D5G658"/>
<feature type="region of interest" description="Disordered" evidence="1">
    <location>
        <begin position="468"/>
        <end position="733"/>
    </location>
</feature>
<feature type="compositionally biased region" description="Basic and acidic residues" evidence="1">
    <location>
        <begin position="412"/>
        <end position="423"/>
    </location>
</feature>
<feature type="compositionally biased region" description="Basic and acidic residues" evidence="1">
    <location>
        <begin position="593"/>
        <end position="618"/>
    </location>
</feature>
<feature type="compositionally biased region" description="Basic and acidic residues" evidence="1">
    <location>
        <begin position="42"/>
        <end position="52"/>
    </location>
</feature>